<evidence type="ECO:0000313" key="4">
    <source>
        <dbReference type="EMBL" id="KAK6913116.1"/>
    </source>
</evidence>
<comment type="caution">
    <text evidence="4">The sequence shown here is derived from an EMBL/GenBank/DDBJ whole genome shotgun (WGS) entry which is preliminary data.</text>
</comment>
<accession>A0AAN8UJV9</accession>
<proteinExistence type="inferred from homology"/>
<comment type="similarity">
    <text evidence="1">Belongs to the 'GDSL' lipolytic enzyme family.</text>
</comment>
<feature type="signal peptide" evidence="3">
    <location>
        <begin position="1"/>
        <end position="18"/>
    </location>
</feature>
<evidence type="ECO:0000313" key="5">
    <source>
        <dbReference type="Proteomes" id="UP001370490"/>
    </source>
</evidence>
<evidence type="ECO:0000256" key="2">
    <source>
        <dbReference type="ARBA" id="ARBA00023180"/>
    </source>
</evidence>
<dbReference type="InterPro" id="IPR036514">
    <property type="entry name" value="SGNH_hydro_sf"/>
</dbReference>
<reference evidence="4 5" key="1">
    <citation type="submission" date="2023-12" db="EMBL/GenBank/DDBJ databases">
        <title>A high-quality genome assembly for Dillenia turbinata (Dilleniales).</title>
        <authorList>
            <person name="Chanderbali A."/>
        </authorList>
    </citation>
    <scope>NUCLEOTIDE SEQUENCE [LARGE SCALE GENOMIC DNA]</scope>
    <source>
        <strain evidence="4">LSX21</strain>
        <tissue evidence="4">Leaf</tissue>
    </source>
</reference>
<dbReference type="EMBL" id="JBAMMX010000027">
    <property type="protein sequence ID" value="KAK6913116.1"/>
    <property type="molecule type" value="Genomic_DNA"/>
</dbReference>
<dbReference type="AlphaFoldDB" id="A0AAN8UJV9"/>
<organism evidence="4 5">
    <name type="scientific">Dillenia turbinata</name>
    <dbReference type="NCBI Taxonomy" id="194707"/>
    <lineage>
        <taxon>Eukaryota</taxon>
        <taxon>Viridiplantae</taxon>
        <taxon>Streptophyta</taxon>
        <taxon>Embryophyta</taxon>
        <taxon>Tracheophyta</taxon>
        <taxon>Spermatophyta</taxon>
        <taxon>Magnoliopsida</taxon>
        <taxon>eudicotyledons</taxon>
        <taxon>Gunneridae</taxon>
        <taxon>Pentapetalae</taxon>
        <taxon>Dilleniales</taxon>
        <taxon>Dilleniaceae</taxon>
        <taxon>Dillenia</taxon>
    </lineage>
</organism>
<dbReference type="PANTHER" id="PTHR22835">
    <property type="entry name" value="ZINC FINGER FYVE DOMAIN CONTAINING PROTEIN"/>
    <property type="match status" value="1"/>
</dbReference>
<dbReference type="Proteomes" id="UP001370490">
    <property type="component" value="Unassembled WGS sequence"/>
</dbReference>
<dbReference type="Pfam" id="PF00657">
    <property type="entry name" value="Lipase_GDSL"/>
    <property type="match status" value="1"/>
</dbReference>
<evidence type="ECO:0000256" key="1">
    <source>
        <dbReference type="ARBA" id="ARBA00008668"/>
    </source>
</evidence>
<sequence length="231" mass="25529">MVVHQAVHFLLFTTLGTQIQTPEQDLLQFIKSLLPMARRSSGSLLEDCDGRLIHDFLFKQSDSHTTELFKNHSTLGVNPFSVGGLPQLGDFTKALYTLHIGLSDVLYGFMSNMTVDQIRATIPKIVNLFPQAVQGFEQLYNKEVRSFWIHNVGPIGCLTLFALPFCAANGTVDQYELNNQLKNAVTQIGTKYKDAAFVYVDIYSAKYSLISNANGLGTNNQLSDALSGSAE</sequence>
<dbReference type="PANTHER" id="PTHR22835:SF514">
    <property type="entry name" value="GDSL-LIKE LIPASE_ACYLHYDROLASE SUPERFAMILY PROTEIN ISOFORM 1"/>
    <property type="match status" value="1"/>
</dbReference>
<keyword evidence="3" id="KW-0732">Signal</keyword>
<evidence type="ECO:0000256" key="3">
    <source>
        <dbReference type="SAM" id="SignalP"/>
    </source>
</evidence>
<feature type="chain" id="PRO_5042835311" evidence="3">
    <location>
        <begin position="19"/>
        <end position="231"/>
    </location>
</feature>
<keyword evidence="2" id="KW-0325">Glycoprotein</keyword>
<dbReference type="Gene3D" id="3.40.50.1110">
    <property type="entry name" value="SGNH hydrolase"/>
    <property type="match status" value="1"/>
</dbReference>
<dbReference type="InterPro" id="IPR001087">
    <property type="entry name" value="GDSL"/>
</dbReference>
<protein>
    <submittedName>
        <fullName evidence="4">GDSL lipase/esterase</fullName>
    </submittedName>
</protein>
<keyword evidence="5" id="KW-1185">Reference proteome</keyword>
<name>A0AAN8UJV9_9MAGN</name>
<dbReference type="GO" id="GO:0016788">
    <property type="term" value="F:hydrolase activity, acting on ester bonds"/>
    <property type="evidence" value="ECO:0007669"/>
    <property type="project" value="InterPro"/>
</dbReference>
<gene>
    <name evidence="4" type="ORF">RJ641_022717</name>
</gene>